<dbReference type="Proteomes" id="UP000483820">
    <property type="component" value="Chromosome IV"/>
</dbReference>
<dbReference type="EMBL" id="WUAV01000004">
    <property type="protein sequence ID" value="KAF1758794.1"/>
    <property type="molecule type" value="Genomic_DNA"/>
</dbReference>
<dbReference type="CTD" id="78775990"/>
<gene>
    <name evidence="1" type="ORF">GCK72_015254</name>
</gene>
<dbReference type="RefSeq" id="XP_053585504.1">
    <property type="nucleotide sequence ID" value="XM_053730732.1"/>
</dbReference>
<comment type="caution">
    <text evidence="1">The sequence shown here is derived from an EMBL/GenBank/DDBJ whole genome shotgun (WGS) entry which is preliminary data.</text>
</comment>
<name>A0A2P4W7N3_CAERE</name>
<proteinExistence type="predicted"/>
<evidence type="ECO:0000313" key="1">
    <source>
        <dbReference type="EMBL" id="KAF1758794.1"/>
    </source>
</evidence>
<accession>A0A2P4W7N3</accession>
<organism evidence="1 2">
    <name type="scientific">Caenorhabditis remanei</name>
    <name type="common">Caenorhabditis vulgaris</name>
    <dbReference type="NCBI Taxonomy" id="31234"/>
    <lineage>
        <taxon>Eukaryota</taxon>
        <taxon>Metazoa</taxon>
        <taxon>Ecdysozoa</taxon>
        <taxon>Nematoda</taxon>
        <taxon>Chromadorea</taxon>
        <taxon>Rhabditida</taxon>
        <taxon>Rhabditina</taxon>
        <taxon>Rhabditomorpha</taxon>
        <taxon>Rhabditoidea</taxon>
        <taxon>Rhabditidae</taxon>
        <taxon>Peloderinae</taxon>
        <taxon>Caenorhabditis</taxon>
    </lineage>
</organism>
<dbReference type="KEGG" id="crq:GCK72_015254"/>
<reference evidence="1 2" key="1">
    <citation type="submission" date="2019-12" db="EMBL/GenBank/DDBJ databases">
        <title>Chromosome-level assembly of the Caenorhabditis remanei genome.</title>
        <authorList>
            <person name="Teterina A.A."/>
            <person name="Willis J.H."/>
            <person name="Phillips P.C."/>
        </authorList>
    </citation>
    <scope>NUCLEOTIDE SEQUENCE [LARGE SCALE GENOMIC DNA]</scope>
    <source>
        <strain evidence="1 2">PX506</strain>
        <tissue evidence="1">Whole organism</tissue>
    </source>
</reference>
<sequence length="76" mass="8587">MSSQSSSPLTITGYSFILAADNHLQNGEKTTYLNVEYSYSGSTHHAQIPMHKDEFAEIRCDLNSSRVIDYLKAKHH</sequence>
<protein>
    <submittedName>
        <fullName evidence="1">Uncharacterized protein</fullName>
    </submittedName>
</protein>
<dbReference type="AlphaFoldDB" id="A0A2P4W7N3"/>
<dbReference type="GeneID" id="78775990"/>
<evidence type="ECO:0000313" key="2">
    <source>
        <dbReference type="Proteomes" id="UP000483820"/>
    </source>
</evidence>